<keyword evidence="2" id="KW-0040">ANK repeat</keyword>
<feature type="repeat" description="ANK" evidence="2">
    <location>
        <begin position="985"/>
        <end position="1017"/>
    </location>
</feature>
<evidence type="ECO:0000256" key="2">
    <source>
        <dbReference type="PROSITE-ProRule" id="PRU00023"/>
    </source>
</evidence>
<dbReference type="InterPro" id="IPR056884">
    <property type="entry name" value="NPHP3-like_N"/>
</dbReference>
<organism evidence="6 7">
    <name type="scientific">Trichoderma lentiforme</name>
    <dbReference type="NCBI Taxonomy" id="1567552"/>
    <lineage>
        <taxon>Eukaryota</taxon>
        <taxon>Fungi</taxon>
        <taxon>Dikarya</taxon>
        <taxon>Ascomycota</taxon>
        <taxon>Pezizomycotina</taxon>
        <taxon>Sordariomycetes</taxon>
        <taxon>Hypocreomycetidae</taxon>
        <taxon>Hypocreales</taxon>
        <taxon>Hypocreaceae</taxon>
        <taxon>Trichoderma</taxon>
    </lineage>
</organism>
<dbReference type="Pfam" id="PF22939">
    <property type="entry name" value="WHD_GPIID"/>
    <property type="match status" value="1"/>
</dbReference>
<feature type="region of interest" description="Disordered" evidence="3">
    <location>
        <begin position="1265"/>
        <end position="1290"/>
    </location>
</feature>
<dbReference type="Proteomes" id="UP000801864">
    <property type="component" value="Unassembled WGS sequence"/>
</dbReference>
<dbReference type="Pfam" id="PF24883">
    <property type="entry name" value="NPHP3_N"/>
    <property type="match status" value="1"/>
</dbReference>
<dbReference type="EMBL" id="QLNT01000025">
    <property type="protein sequence ID" value="KAF3059041.1"/>
    <property type="molecule type" value="Genomic_DNA"/>
</dbReference>
<dbReference type="PROSITE" id="PS50088">
    <property type="entry name" value="ANK_REPEAT"/>
    <property type="match status" value="4"/>
</dbReference>
<dbReference type="InterPro" id="IPR002110">
    <property type="entry name" value="Ankyrin_rpt"/>
</dbReference>
<dbReference type="SUPFAM" id="SSF52540">
    <property type="entry name" value="P-loop containing nucleoside triphosphate hydrolases"/>
    <property type="match status" value="1"/>
</dbReference>
<keyword evidence="1" id="KW-0677">Repeat</keyword>
<feature type="repeat" description="ANK" evidence="2">
    <location>
        <begin position="1197"/>
        <end position="1226"/>
    </location>
</feature>
<feature type="repeat" description="ANK" evidence="2">
    <location>
        <begin position="1131"/>
        <end position="1160"/>
    </location>
</feature>
<evidence type="ECO:0000313" key="6">
    <source>
        <dbReference type="EMBL" id="KAF3059041.1"/>
    </source>
</evidence>
<evidence type="ECO:0000259" key="5">
    <source>
        <dbReference type="Pfam" id="PF24883"/>
    </source>
</evidence>
<dbReference type="PANTHER" id="PTHR10039:SF15">
    <property type="entry name" value="NACHT DOMAIN-CONTAINING PROTEIN"/>
    <property type="match status" value="1"/>
</dbReference>
<reference evidence="6 7" key="1">
    <citation type="submission" date="2018-06" db="EMBL/GenBank/DDBJ databases">
        <title>Genome analysis of cellulolytic fungus Trichoderma lentiforme CFAM-422.</title>
        <authorList>
            <person name="Steindorff A.S."/>
            <person name="Formighieri E.F."/>
            <person name="Midorikawa G.E.O."/>
            <person name="Tamietti M.S."/>
            <person name="Ramos E.Z."/>
            <person name="Silva A.S."/>
            <person name="Bon E.P.S."/>
            <person name="Mendes T.D."/>
            <person name="Damaso M.C.T."/>
            <person name="Favaro L.C.L."/>
        </authorList>
    </citation>
    <scope>NUCLEOTIDE SEQUENCE [LARGE SCALE GENOMIC DNA]</scope>
    <source>
        <strain evidence="6 7">CFAM-422</strain>
    </source>
</reference>
<dbReference type="Gene3D" id="3.40.50.300">
    <property type="entry name" value="P-loop containing nucleotide triphosphate hydrolases"/>
    <property type="match status" value="1"/>
</dbReference>
<evidence type="ECO:0000256" key="1">
    <source>
        <dbReference type="ARBA" id="ARBA00022737"/>
    </source>
</evidence>
<gene>
    <name evidence="6" type="ORF">CFAM422_011693</name>
</gene>
<evidence type="ECO:0000259" key="4">
    <source>
        <dbReference type="Pfam" id="PF22939"/>
    </source>
</evidence>
<dbReference type="PANTHER" id="PTHR10039">
    <property type="entry name" value="AMELOGENIN"/>
    <property type="match status" value="1"/>
</dbReference>
<accession>A0A9P5C720</accession>
<dbReference type="SMART" id="SM00248">
    <property type="entry name" value="ANK"/>
    <property type="match status" value="12"/>
</dbReference>
<dbReference type="PROSITE" id="PS50297">
    <property type="entry name" value="ANK_REP_REGION"/>
    <property type="match status" value="3"/>
</dbReference>
<protein>
    <submittedName>
        <fullName evidence="6">Ankyrin repeat domain-containing protein 50</fullName>
    </submittedName>
</protein>
<dbReference type="InterPro" id="IPR027417">
    <property type="entry name" value="P-loop_NTPase"/>
</dbReference>
<name>A0A9P5C720_9HYPO</name>
<dbReference type="InterPro" id="IPR054471">
    <property type="entry name" value="GPIID_WHD"/>
</dbReference>
<feature type="domain" description="Nephrocystin 3-like N-terminal" evidence="5">
    <location>
        <begin position="60"/>
        <end position="219"/>
    </location>
</feature>
<dbReference type="Gene3D" id="1.25.40.20">
    <property type="entry name" value="Ankyrin repeat-containing domain"/>
    <property type="match status" value="4"/>
</dbReference>
<dbReference type="Pfam" id="PF12796">
    <property type="entry name" value="Ank_2"/>
    <property type="match status" value="3"/>
</dbReference>
<comment type="caution">
    <text evidence="6">The sequence shown here is derived from an EMBL/GenBank/DDBJ whole genome shotgun (WGS) entry which is preliminary data.</text>
</comment>
<feature type="compositionally biased region" description="Basic and acidic residues" evidence="3">
    <location>
        <begin position="1273"/>
        <end position="1282"/>
    </location>
</feature>
<keyword evidence="7" id="KW-1185">Reference proteome</keyword>
<evidence type="ECO:0000256" key="3">
    <source>
        <dbReference type="SAM" id="MobiDB-lite"/>
    </source>
</evidence>
<feature type="domain" description="GPI inositol-deacylase winged helix" evidence="4">
    <location>
        <begin position="325"/>
        <end position="406"/>
    </location>
</feature>
<dbReference type="InterPro" id="IPR036770">
    <property type="entry name" value="Ankyrin_rpt-contain_sf"/>
</dbReference>
<evidence type="ECO:0000313" key="7">
    <source>
        <dbReference type="Proteomes" id="UP000801864"/>
    </source>
</evidence>
<proteinExistence type="predicted"/>
<dbReference type="Pfam" id="PF00023">
    <property type="entry name" value="Ank"/>
    <property type="match status" value="1"/>
</dbReference>
<sequence>MALIHSKVNTLSESQGRAHQELIRKEVIDWVQKFSGDYHRQHFEVGNTRLDHTGEWFDHTGEWFLNLPEVQGFRQCGNDEYRLLWCHGIPGAGKTHLAWRLIDTLMKTFENDPDSAVLYWYFNYRNPKQHTLILPSLLLQLIDQLPTLHPAIGDLYGHGKAMPNKPILIQSIDTLLREFKQSFLVLDALDECLHGLRDEVLSTVEHLQSLGVRILITSRQTGPGEFSEWAHIEVKAHAEDLGHLVDYKLGLGKRFSQSIKEILIKERKEEVIETIASKTDGMFLWASLQLDEVLKLSAVEDIREVLHNMPKDISQFFSRTMSRIANNGFALRTLLWLAYAKNPLSFDALSHALSIQLDKGILKDINRDNIPHIDALVEKCFGLIVKDGENNLRLAHFSIQEYLKSNPQVFGSAMDPDLYIAKVCLRYLSMDVFETKCAYGDKIFGERIRNYPLLEYAAKRWRWHVPYETETETLESEILHLYSHEGLFQNYINTYYPWSTGQILLPGMVKPYFYDIRATRLYNAVELQLRVVICRLLNEKDFRSLGGNERATLLMRAVRDNREDLVEILLKAGIAPSIKGYGPEASEWNIFRQATNGPSMRQDSTDSLRKDKIFYKELYPSTLAIIMGYQDIFEMLVDKDNLDVIGDILTRAVEDEDNGHRIVANMLREYPVIDHKHPIYVEIMKRRGWERYISMGKVHLEQEREIFLAKKRRMLQVLLDARPQLDNTDGLLDELLPYVISYLPEKYVTTFLNKGAGRDAGEDSSMALLEAIKQKDEQLVISLVDRGAKVCARVFQEVVSNEMNNLVIYMLDKGYDATAENKDISVTTAVFRRHIDTLQLLLRRGANVESIGLYEDRTALHIAVKNDTTITRILLENGANPNAHSVGSGTPLAIASFYDNEPAIELLIKYKADINCVGVPKYGSALCAAASNCSLRACQLLLDNHADPNCIEALPLLAAIGPRDNILVIKMLLDRGADPMRKNYKQEYPLEEAVYHGRDDIVRLFLEYGATLDARGRRGSILHAAAASKKEGMVQIMLDLGAKVKEYPDKFGSILQWARPEDYQLLIENGVKTNPPISGHRYGTTIQAAISRITDSSADQMKIQEKIAEAIGFLVEETGDDINTTGGFYGSALQAASSKGYVHLVEMLLRNGALINAKGGRCGTALQAASYHGHVSVVYWLLENGADVNQMGGLYGTALQAAAFNGHADVVELLLEHGADVNLEGGKYNTALDAAKQRKLLYLERVKKILLSHGAVDRGLEYTYNSADDSDDYDRSSDRSNSDEGEEESV</sequence>
<dbReference type="SUPFAM" id="SSF48403">
    <property type="entry name" value="Ankyrin repeat"/>
    <property type="match status" value="2"/>
</dbReference>
<feature type="repeat" description="ANK" evidence="2">
    <location>
        <begin position="1161"/>
        <end position="1193"/>
    </location>
</feature>